<dbReference type="InterPro" id="IPR016163">
    <property type="entry name" value="Ald_DH_C"/>
</dbReference>
<dbReference type="SUPFAM" id="SSF53720">
    <property type="entry name" value="ALDH-like"/>
    <property type="match status" value="1"/>
</dbReference>
<keyword evidence="3" id="KW-0560">Oxidoreductase</keyword>
<proteinExistence type="inferred from homology"/>
<organism evidence="5 6">
    <name type="scientific">Corynebacterium heidelbergense</name>
    <dbReference type="NCBI Taxonomy" id="2055947"/>
    <lineage>
        <taxon>Bacteria</taxon>
        <taxon>Bacillati</taxon>
        <taxon>Actinomycetota</taxon>
        <taxon>Actinomycetes</taxon>
        <taxon>Mycobacteriales</taxon>
        <taxon>Corynebacteriaceae</taxon>
        <taxon>Corynebacterium</taxon>
    </lineage>
</organism>
<evidence type="ECO:0000256" key="3">
    <source>
        <dbReference type="ARBA" id="ARBA00023002"/>
    </source>
</evidence>
<dbReference type="PANTHER" id="PTHR43217:SF2">
    <property type="entry name" value="SUCCINATE-SEMIALDEHYDE DEHYDROGENASE [NADP(+)]"/>
    <property type="match status" value="1"/>
</dbReference>
<gene>
    <name evidence="5" type="ORF">DLJ54_03830</name>
</gene>
<name>A0A364V6N8_9CORY</name>
<sequence length="466" mass="49354">MPKYVSVDAHSGAPVREYPFHSDAQVRQALDGAEAAGAEWAGRSFAQRAEVLEAVADLFEQRAEKLGRIISREMGKVAAEAAGEAQFSADIFRYYATNGERLAADRTLTESPTSRTVLQHKPLGVLLGIMPWNYPYYQVARFAAPNLMLGNTVLLKHAESVPESAAAIADIMAAAGVPTGVYTNLRATHDQVSHLLIEDPRVRGISLTGSERAGAAVAAQAGAALKKVVLELGGSDPYVVLSAQDIPAAVAAAVQTRLENTGQACNSNKRIIVHADIYEDFVAEAVRVVSQLQPRPPAEITDGVGQRFFGPMSSAGAAEKIVAQIEAAAAAGATVHTGGQRLDGLWASGFYVSPAVLTDVPVGSEVYYEEFFGPVVTIFRAADDAEALRLANDTPYGLGASVFADQPGRAEAFGEHLQAGMVGINGEVPMTEETPFGGVKSSGYGRELGELGMEEFVNKRVICVHK</sequence>
<dbReference type="InterPro" id="IPR047110">
    <property type="entry name" value="GABD/Sad-like"/>
</dbReference>
<dbReference type="PANTHER" id="PTHR43217">
    <property type="entry name" value="SUCCINATE SEMIALDEHYDE DEHYDROGENASE [NAD(P)+] SAD"/>
    <property type="match status" value="1"/>
</dbReference>
<dbReference type="Gene3D" id="3.40.309.10">
    <property type="entry name" value="Aldehyde Dehydrogenase, Chain A, domain 2"/>
    <property type="match status" value="1"/>
</dbReference>
<evidence type="ECO:0000259" key="4">
    <source>
        <dbReference type="Pfam" id="PF00171"/>
    </source>
</evidence>
<evidence type="ECO:0000313" key="6">
    <source>
        <dbReference type="Proteomes" id="UP000251577"/>
    </source>
</evidence>
<dbReference type="RefSeq" id="WP_113630501.1">
    <property type="nucleotide sequence ID" value="NZ_QHCV01000027.1"/>
</dbReference>
<keyword evidence="6" id="KW-1185">Reference proteome</keyword>
<dbReference type="EMBL" id="QHCV01000027">
    <property type="protein sequence ID" value="RAV32330.1"/>
    <property type="molecule type" value="Genomic_DNA"/>
</dbReference>
<dbReference type="GO" id="GO:0004777">
    <property type="term" value="F:succinate-semialdehyde dehydrogenase (NAD+) activity"/>
    <property type="evidence" value="ECO:0007669"/>
    <property type="project" value="TreeGrafter"/>
</dbReference>
<evidence type="ECO:0000256" key="2">
    <source>
        <dbReference type="ARBA" id="ARBA00022857"/>
    </source>
</evidence>
<evidence type="ECO:0000313" key="5">
    <source>
        <dbReference type="EMBL" id="RAV32330.1"/>
    </source>
</evidence>
<dbReference type="InterPro" id="IPR015590">
    <property type="entry name" value="Aldehyde_DH_dom"/>
</dbReference>
<dbReference type="Pfam" id="PF00171">
    <property type="entry name" value="Aldedh"/>
    <property type="match status" value="1"/>
</dbReference>
<keyword evidence="2" id="KW-0521">NADP</keyword>
<evidence type="ECO:0000256" key="1">
    <source>
        <dbReference type="ARBA" id="ARBA00009986"/>
    </source>
</evidence>
<comment type="similarity">
    <text evidence="1">Belongs to the aldehyde dehydrogenase family.</text>
</comment>
<reference evidence="5 6" key="1">
    <citation type="journal article" date="2018" name="Syst. Appl. Microbiol.">
        <title>Corynebacterium heidelbergense sp. nov., isolated from the preen glands of Egyptian geese (Alopochen aegyptiacus).</title>
        <authorList>
            <person name="Braun M.S."/>
            <person name="Wang E."/>
            <person name="Zimmermann S."/>
            <person name="Wink M."/>
        </authorList>
    </citation>
    <scope>NUCLEOTIDE SEQUENCE [LARGE SCALE GENOMIC DNA]</scope>
    <source>
        <strain evidence="5 6">647</strain>
    </source>
</reference>
<dbReference type="Proteomes" id="UP000251577">
    <property type="component" value="Unassembled WGS sequence"/>
</dbReference>
<comment type="caution">
    <text evidence="5">The sequence shown here is derived from an EMBL/GenBank/DDBJ whole genome shotgun (WGS) entry which is preliminary data.</text>
</comment>
<protein>
    <submittedName>
        <fullName evidence="5">Succinate-semialdehyde dehydrogenase</fullName>
    </submittedName>
</protein>
<dbReference type="AlphaFoldDB" id="A0A364V6N8"/>
<dbReference type="Gene3D" id="3.40.605.10">
    <property type="entry name" value="Aldehyde Dehydrogenase, Chain A, domain 1"/>
    <property type="match status" value="1"/>
</dbReference>
<feature type="domain" description="Aldehyde dehydrogenase" evidence="4">
    <location>
        <begin position="6"/>
        <end position="460"/>
    </location>
</feature>
<accession>A0A364V6N8</accession>
<dbReference type="FunFam" id="3.40.605.10:FF:000012">
    <property type="entry name" value="NAD-dependent succinate-semialdehyde dehydrogenase"/>
    <property type="match status" value="1"/>
</dbReference>
<dbReference type="InterPro" id="IPR016161">
    <property type="entry name" value="Ald_DH/histidinol_DH"/>
</dbReference>
<dbReference type="InterPro" id="IPR016162">
    <property type="entry name" value="Ald_DH_N"/>
</dbReference>